<accession>A0A1J4JZU0</accession>
<dbReference type="Proteomes" id="UP000179807">
    <property type="component" value="Unassembled WGS sequence"/>
</dbReference>
<evidence type="ECO:0000313" key="2">
    <source>
        <dbReference type="EMBL" id="OHT02773.1"/>
    </source>
</evidence>
<gene>
    <name evidence="2" type="ORF">TRFO_30038</name>
</gene>
<dbReference type="AlphaFoldDB" id="A0A1J4JZU0"/>
<dbReference type="GeneID" id="94841821"/>
<dbReference type="VEuPathDB" id="TrichDB:TRFO_30038"/>
<comment type="caution">
    <text evidence="2">The sequence shown here is derived from an EMBL/GenBank/DDBJ whole genome shotgun (WGS) entry which is preliminary data.</text>
</comment>
<protein>
    <submittedName>
        <fullName evidence="2">Uncharacterized protein</fullName>
    </submittedName>
</protein>
<dbReference type="EMBL" id="MLAK01000853">
    <property type="protein sequence ID" value="OHT02773.1"/>
    <property type="molecule type" value="Genomic_DNA"/>
</dbReference>
<name>A0A1J4JZU0_9EUKA</name>
<dbReference type="RefSeq" id="XP_068355909.1">
    <property type="nucleotide sequence ID" value="XM_068507117.1"/>
</dbReference>
<evidence type="ECO:0000313" key="3">
    <source>
        <dbReference type="Proteomes" id="UP000179807"/>
    </source>
</evidence>
<sequence length="93" mass="11078">MKLKKADILKLDGFSNLSHLSLQDLKETLTDVMIEYNLSARAAIDDYKRAYNEHKRKIQKQIDDQLFKSLKKQKTETKAKKQQKRQRKQKQQT</sequence>
<feature type="region of interest" description="Disordered" evidence="1">
    <location>
        <begin position="71"/>
        <end position="93"/>
    </location>
</feature>
<proteinExistence type="predicted"/>
<keyword evidence="3" id="KW-1185">Reference proteome</keyword>
<reference evidence="2" key="1">
    <citation type="submission" date="2016-10" db="EMBL/GenBank/DDBJ databases">
        <authorList>
            <person name="Benchimol M."/>
            <person name="Almeida L.G."/>
            <person name="Vasconcelos A.T."/>
            <person name="Perreira-Neves A."/>
            <person name="Rosa I.A."/>
            <person name="Tasca T."/>
            <person name="Bogo M.R."/>
            <person name="de Souza W."/>
        </authorList>
    </citation>
    <scope>NUCLEOTIDE SEQUENCE [LARGE SCALE GENOMIC DNA]</scope>
    <source>
        <strain evidence="2">K</strain>
    </source>
</reference>
<evidence type="ECO:0000256" key="1">
    <source>
        <dbReference type="SAM" id="MobiDB-lite"/>
    </source>
</evidence>
<organism evidence="2 3">
    <name type="scientific">Tritrichomonas foetus</name>
    <dbReference type="NCBI Taxonomy" id="1144522"/>
    <lineage>
        <taxon>Eukaryota</taxon>
        <taxon>Metamonada</taxon>
        <taxon>Parabasalia</taxon>
        <taxon>Tritrichomonadida</taxon>
        <taxon>Tritrichomonadidae</taxon>
        <taxon>Tritrichomonas</taxon>
    </lineage>
</organism>
<feature type="compositionally biased region" description="Basic residues" evidence="1">
    <location>
        <begin position="80"/>
        <end position="93"/>
    </location>
</feature>